<dbReference type="InterPro" id="IPR051599">
    <property type="entry name" value="Cell_Envelope_Assoc"/>
</dbReference>
<dbReference type="PANTHER" id="PTHR30336">
    <property type="entry name" value="INNER MEMBRANE PROTEIN, PROBABLE PERMEASE"/>
    <property type="match status" value="1"/>
</dbReference>
<dbReference type="AlphaFoldDB" id="A0A9D6V2D9"/>
<dbReference type="Pfam" id="PF02698">
    <property type="entry name" value="DUF218"/>
    <property type="match status" value="1"/>
</dbReference>
<dbReference type="InterPro" id="IPR003848">
    <property type="entry name" value="DUF218"/>
</dbReference>
<evidence type="ECO:0000259" key="2">
    <source>
        <dbReference type="Pfam" id="PF02698"/>
    </source>
</evidence>
<dbReference type="GO" id="GO:0005886">
    <property type="term" value="C:plasma membrane"/>
    <property type="evidence" value="ECO:0007669"/>
    <property type="project" value="TreeGrafter"/>
</dbReference>
<gene>
    <name evidence="3" type="ORF">HY912_04460</name>
</gene>
<proteinExistence type="predicted"/>
<dbReference type="Proteomes" id="UP000807825">
    <property type="component" value="Unassembled WGS sequence"/>
</dbReference>
<accession>A0A9D6V2D9</accession>
<dbReference type="PANTHER" id="PTHR30336:SF4">
    <property type="entry name" value="ENVELOPE BIOGENESIS FACTOR ELYC"/>
    <property type="match status" value="1"/>
</dbReference>
<dbReference type="CDD" id="cd06259">
    <property type="entry name" value="YdcF-like"/>
    <property type="match status" value="1"/>
</dbReference>
<sequence>MKDILFIGKKLVSKAIYPVGAVLVLWISGLIVRRYRPNSSAGTVLILLGGVLLAVMASPITSYILLQPLESWAGPYADPEELMRKNVRYVVVLGGITAGQDLSPADGWGNAIFRVMEGARLCRRMPGSRLVLLQPGFYPIPRYKEKMAALPNELGIPERDLILERGALDTGDEAVLVRGVVGEEPFALVTSAYHMPRALKIFRKAGLNPIPAPCEYITAKFPHYIDWFGIDAMSILRSQLAIHEYVGIVWLMITNELLPARLRPLNEG</sequence>
<reference evidence="3" key="1">
    <citation type="submission" date="2020-07" db="EMBL/GenBank/DDBJ databases">
        <title>Huge and variable diversity of episymbiotic CPR bacteria and DPANN archaea in groundwater ecosystems.</title>
        <authorList>
            <person name="He C.Y."/>
            <person name="Keren R."/>
            <person name="Whittaker M."/>
            <person name="Farag I.F."/>
            <person name="Doudna J."/>
            <person name="Cate J.H.D."/>
            <person name="Banfield J.F."/>
        </authorList>
    </citation>
    <scope>NUCLEOTIDE SEQUENCE</scope>
    <source>
        <strain evidence="3">NC_groundwater_1664_Pr3_B-0.1um_52_9</strain>
    </source>
</reference>
<feature type="transmembrane region" description="Helical" evidence="1">
    <location>
        <begin position="15"/>
        <end position="32"/>
    </location>
</feature>
<dbReference type="EMBL" id="JACRDE010000131">
    <property type="protein sequence ID" value="MBI5248726.1"/>
    <property type="molecule type" value="Genomic_DNA"/>
</dbReference>
<dbReference type="GO" id="GO:0043164">
    <property type="term" value="P:Gram-negative-bacterium-type cell wall biogenesis"/>
    <property type="evidence" value="ECO:0007669"/>
    <property type="project" value="TreeGrafter"/>
</dbReference>
<keyword evidence="1" id="KW-0472">Membrane</keyword>
<evidence type="ECO:0000313" key="3">
    <source>
        <dbReference type="EMBL" id="MBI5248726.1"/>
    </source>
</evidence>
<feature type="domain" description="DUF218" evidence="2">
    <location>
        <begin position="89"/>
        <end position="247"/>
    </location>
</feature>
<dbReference type="GO" id="GO:0000270">
    <property type="term" value="P:peptidoglycan metabolic process"/>
    <property type="evidence" value="ECO:0007669"/>
    <property type="project" value="TreeGrafter"/>
</dbReference>
<protein>
    <submittedName>
        <fullName evidence="3">YdcF family protein</fullName>
    </submittedName>
</protein>
<name>A0A9D6V2D9_9BACT</name>
<keyword evidence="1" id="KW-1133">Transmembrane helix</keyword>
<feature type="transmembrane region" description="Helical" evidence="1">
    <location>
        <begin position="44"/>
        <end position="66"/>
    </location>
</feature>
<keyword evidence="1" id="KW-0812">Transmembrane</keyword>
<evidence type="ECO:0000313" key="4">
    <source>
        <dbReference type="Proteomes" id="UP000807825"/>
    </source>
</evidence>
<comment type="caution">
    <text evidence="3">The sequence shown here is derived from an EMBL/GenBank/DDBJ whole genome shotgun (WGS) entry which is preliminary data.</text>
</comment>
<evidence type="ECO:0000256" key="1">
    <source>
        <dbReference type="SAM" id="Phobius"/>
    </source>
</evidence>
<organism evidence="3 4">
    <name type="scientific">Desulfomonile tiedjei</name>
    <dbReference type="NCBI Taxonomy" id="2358"/>
    <lineage>
        <taxon>Bacteria</taxon>
        <taxon>Pseudomonadati</taxon>
        <taxon>Thermodesulfobacteriota</taxon>
        <taxon>Desulfomonilia</taxon>
        <taxon>Desulfomonilales</taxon>
        <taxon>Desulfomonilaceae</taxon>
        <taxon>Desulfomonile</taxon>
    </lineage>
</organism>